<evidence type="ECO:0000313" key="7">
    <source>
        <dbReference type="Proteomes" id="UP000000933"/>
    </source>
</evidence>
<dbReference type="FunFam" id="2.40.50.180:FF:000002">
    <property type="entry name" value="Chemotaxis protein CheW"/>
    <property type="match status" value="1"/>
</dbReference>
<keyword evidence="3" id="KW-0963">Cytoplasm</keyword>
<feature type="domain" description="CheW-like" evidence="5">
    <location>
        <begin position="29"/>
        <end position="169"/>
    </location>
</feature>
<reference evidence="7" key="2">
    <citation type="submission" date="2010-04" db="EMBL/GenBank/DDBJ databases">
        <title>Genome sequence of Salinibacter ruber M8.</title>
        <authorList>
            <consortium name="Genoscope"/>
        </authorList>
    </citation>
    <scope>NUCLEOTIDE SEQUENCE [LARGE SCALE GENOMIC DNA]</scope>
    <source>
        <strain evidence="7">M8</strain>
    </source>
</reference>
<dbReference type="GO" id="GO:0007165">
    <property type="term" value="P:signal transduction"/>
    <property type="evidence" value="ECO:0007669"/>
    <property type="project" value="InterPro"/>
</dbReference>
<dbReference type="PROSITE" id="PS50851">
    <property type="entry name" value="CHEW"/>
    <property type="match status" value="1"/>
</dbReference>
<dbReference type="Pfam" id="PF01584">
    <property type="entry name" value="CheW"/>
    <property type="match status" value="1"/>
</dbReference>
<name>D5HCJ2_SALRM</name>
<dbReference type="PANTHER" id="PTHR22617:SF23">
    <property type="entry name" value="CHEMOTAXIS PROTEIN CHEW"/>
    <property type="match status" value="1"/>
</dbReference>
<keyword evidence="4" id="KW-0145">Chemotaxis</keyword>
<dbReference type="EMBL" id="FP565814">
    <property type="protein sequence ID" value="CBH25747.1"/>
    <property type="molecule type" value="Genomic_DNA"/>
</dbReference>
<protein>
    <recommendedName>
        <fullName evidence="2">Chemotaxis protein CheW</fullName>
    </recommendedName>
</protein>
<dbReference type="HOGENOM" id="CLU_048995_1_0_10"/>
<dbReference type="PANTHER" id="PTHR22617">
    <property type="entry name" value="CHEMOTAXIS SENSOR HISTIDINE KINASE-RELATED"/>
    <property type="match status" value="1"/>
</dbReference>
<dbReference type="InterPro" id="IPR036061">
    <property type="entry name" value="CheW-like_dom_sf"/>
</dbReference>
<proteinExistence type="predicted"/>
<dbReference type="PATRIC" id="fig|761659.10.peg.3083"/>
<sequence length="190" mass="21279">MDRLNRRTFLSSSTCSVSMREPDSQTEDVRQFVSFIVAEEEFGVDILTVQEIIRPVEITRVPHAPDFVEGVINLRGRILPIIDLRTRLGFPERDQDEDTRILVVELQDQTVGFVTDSVREVLRVEESTIEPAPDLATNIDTHFLRGVAKLDERLLILLDLDGIFSDEEAEALQGMEEDEADAAAAQGVAA</sequence>
<accession>D5HCJ2</accession>
<dbReference type="KEGG" id="srm:SRM_02826"/>
<dbReference type="InterPro" id="IPR039315">
    <property type="entry name" value="CheW"/>
</dbReference>
<evidence type="ECO:0000256" key="1">
    <source>
        <dbReference type="ARBA" id="ARBA00004496"/>
    </source>
</evidence>
<dbReference type="InterPro" id="IPR002545">
    <property type="entry name" value="CheW-lke_dom"/>
</dbReference>
<evidence type="ECO:0000256" key="2">
    <source>
        <dbReference type="ARBA" id="ARBA00021483"/>
    </source>
</evidence>
<dbReference type="SUPFAM" id="SSF50341">
    <property type="entry name" value="CheW-like"/>
    <property type="match status" value="1"/>
</dbReference>
<evidence type="ECO:0000256" key="4">
    <source>
        <dbReference type="ARBA" id="ARBA00022500"/>
    </source>
</evidence>
<dbReference type="Gene3D" id="2.40.50.180">
    <property type="entry name" value="CheA-289, Domain 4"/>
    <property type="match status" value="1"/>
</dbReference>
<dbReference type="GO" id="GO:0005829">
    <property type="term" value="C:cytosol"/>
    <property type="evidence" value="ECO:0007669"/>
    <property type="project" value="TreeGrafter"/>
</dbReference>
<evidence type="ECO:0000259" key="5">
    <source>
        <dbReference type="PROSITE" id="PS50851"/>
    </source>
</evidence>
<organism evidence="6 7">
    <name type="scientific">Salinibacter ruber (strain M8)</name>
    <dbReference type="NCBI Taxonomy" id="761659"/>
    <lineage>
        <taxon>Bacteria</taxon>
        <taxon>Pseudomonadati</taxon>
        <taxon>Rhodothermota</taxon>
        <taxon>Rhodothermia</taxon>
        <taxon>Rhodothermales</taxon>
        <taxon>Salinibacteraceae</taxon>
        <taxon>Salinibacter</taxon>
    </lineage>
</organism>
<dbReference type="CDD" id="cd00732">
    <property type="entry name" value="CheW"/>
    <property type="match status" value="1"/>
</dbReference>
<reference evidence="6 7" key="1">
    <citation type="journal article" date="2010" name="ISME J.">
        <title>Fine-scale evolution: genomic, phenotypic and ecological differentiation in two coexisting Salinibacter ruber strains.</title>
        <authorList>
            <person name="Pena A."/>
            <person name="Teeling H."/>
            <person name="Huerta-Cepas J."/>
            <person name="Santos F."/>
            <person name="Yarza P."/>
            <person name="Brito-Echeverria J."/>
            <person name="Lucio M."/>
            <person name="Schmitt-Kopplin P."/>
            <person name="Meseguer I."/>
            <person name="Schenowitz C."/>
            <person name="Dossat C."/>
            <person name="Barbe V."/>
            <person name="Dopazo J."/>
            <person name="Rossello-Mora R."/>
            <person name="Schuler M."/>
            <person name="Glockner F.O."/>
            <person name="Amann R."/>
            <person name="Gabaldon T."/>
            <person name="Anton J."/>
        </authorList>
    </citation>
    <scope>NUCLEOTIDE SEQUENCE [LARGE SCALE GENOMIC DNA]</scope>
    <source>
        <strain evidence="6 7">M8</strain>
    </source>
</reference>
<dbReference type="GO" id="GO:0006935">
    <property type="term" value="P:chemotaxis"/>
    <property type="evidence" value="ECO:0007669"/>
    <property type="project" value="UniProtKB-KW"/>
</dbReference>
<comment type="subcellular location">
    <subcellularLocation>
        <location evidence="1">Cytoplasm</location>
    </subcellularLocation>
</comment>
<dbReference type="SMART" id="SM00260">
    <property type="entry name" value="CheW"/>
    <property type="match status" value="1"/>
</dbReference>
<dbReference type="Gene3D" id="2.30.30.40">
    <property type="entry name" value="SH3 Domains"/>
    <property type="match status" value="1"/>
</dbReference>
<dbReference type="AlphaFoldDB" id="D5HCJ2"/>
<evidence type="ECO:0000313" key="6">
    <source>
        <dbReference type="EMBL" id="CBH25747.1"/>
    </source>
</evidence>
<evidence type="ECO:0000256" key="3">
    <source>
        <dbReference type="ARBA" id="ARBA00022490"/>
    </source>
</evidence>
<dbReference type="Proteomes" id="UP000000933">
    <property type="component" value="Chromosome"/>
</dbReference>
<gene>
    <name evidence="6" type="primary">cheW</name>
    <name evidence="6" type="ordered locus">SRM_02826</name>
</gene>